<keyword evidence="4" id="KW-1133">Transmembrane helix</keyword>
<keyword evidence="4" id="KW-0472">Membrane</keyword>
<dbReference type="GO" id="GO:0004252">
    <property type="term" value="F:serine-type endopeptidase activity"/>
    <property type="evidence" value="ECO:0007669"/>
    <property type="project" value="InterPro"/>
</dbReference>
<name>A0A518K5I5_9BACT</name>
<keyword evidence="4" id="KW-0812">Transmembrane</keyword>
<dbReference type="Pfam" id="PF14446">
    <property type="entry name" value="Prok-RING_1"/>
    <property type="match status" value="1"/>
</dbReference>
<dbReference type="Pfam" id="PF13365">
    <property type="entry name" value="Trypsin_2"/>
    <property type="match status" value="1"/>
</dbReference>
<keyword evidence="1 5" id="KW-0645">Protease</keyword>
<dbReference type="PANTHER" id="PTHR43343:SF3">
    <property type="entry name" value="PROTEASE DO-LIKE 8, CHLOROPLASTIC"/>
    <property type="match status" value="1"/>
</dbReference>
<dbReference type="Gene3D" id="2.40.10.120">
    <property type="match status" value="1"/>
</dbReference>
<dbReference type="AlphaFoldDB" id="A0A518K5I5"/>
<reference evidence="5 6" key="1">
    <citation type="submission" date="2019-02" db="EMBL/GenBank/DDBJ databases">
        <title>Deep-cultivation of Planctomycetes and their phenomic and genomic characterization uncovers novel biology.</title>
        <authorList>
            <person name="Wiegand S."/>
            <person name="Jogler M."/>
            <person name="Boedeker C."/>
            <person name="Pinto D."/>
            <person name="Vollmers J."/>
            <person name="Rivas-Marin E."/>
            <person name="Kohn T."/>
            <person name="Peeters S.H."/>
            <person name="Heuer A."/>
            <person name="Rast P."/>
            <person name="Oberbeckmann S."/>
            <person name="Bunk B."/>
            <person name="Jeske O."/>
            <person name="Meyerdierks A."/>
            <person name="Storesund J.E."/>
            <person name="Kallscheuer N."/>
            <person name="Luecker S."/>
            <person name="Lage O.M."/>
            <person name="Pohl T."/>
            <person name="Merkel B.J."/>
            <person name="Hornburger P."/>
            <person name="Mueller R.-W."/>
            <person name="Bruemmer F."/>
            <person name="Labrenz M."/>
            <person name="Spormann A.M."/>
            <person name="Op den Camp H."/>
            <person name="Overmann J."/>
            <person name="Amann R."/>
            <person name="Jetten M.S.M."/>
            <person name="Mascher T."/>
            <person name="Medema M.H."/>
            <person name="Devos D.P."/>
            <person name="Kaster A.-K."/>
            <person name="Ovreas L."/>
            <person name="Rohde M."/>
            <person name="Galperin M.Y."/>
            <person name="Jogler C."/>
        </authorList>
    </citation>
    <scope>NUCLEOTIDE SEQUENCE [LARGE SCALE GENOMIC DNA]</scope>
    <source>
        <strain evidence="5 6">Spa11</strain>
    </source>
</reference>
<keyword evidence="2 5" id="KW-0378">Hydrolase</keyword>
<accession>A0A518K5I5</accession>
<dbReference type="Proteomes" id="UP000316426">
    <property type="component" value="Chromosome"/>
</dbReference>
<dbReference type="EC" id="3.4.21.107" evidence="5"/>
<feature type="region of interest" description="Disordered" evidence="3">
    <location>
        <begin position="415"/>
        <end position="436"/>
    </location>
</feature>
<dbReference type="EMBL" id="CP036349">
    <property type="protein sequence ID" value="QDV73048.1"/>
    <property type="molecule type" value="Genomic_DNA"/>
</dbReference>
<dbReference type="GO" id="GO:0006508">
    <property type="term" value="P:proteolysis"/>
    <property type="evidence" value="ECO:0007669"/>
    <property type="project" value="UniProtKB-KW"/>
</dbReference>
<protein>
    <submittedName>
        <fullName evidence="5">Periplasmic serine endoprotease DegP</fullName>
        <ecNumber evidence="5">3.4.21.107</ecNumber>
    </submittedName>
</protein>
<evidence type="ECO:0000313" key="6">
    <source>
        <dbReference type="Proteomes" id="UP000316426"/>
    </source>
</evidence>
<proteinExistence type="predicted"/>
<evidence type="ECO:0000256" key="4">
    <source>
        <dbReference type="SAM" id="Phobius"/>
    </source>
</evidence>
<evidence type="ECO:0000313" key="5">
    <source>
        <dbReference type="EMBL" id="QDV73048.1"/>
    </source>
</evidence>
<evidence type="ECO:0000256" key="1">
    <source>
        <dbReference type="ARBA" id="ARBA00022670"/>
    </source>
</evidence>
<dbReference type="PRINTS" id="PR00834">
    <property type="entry name" value="PROTEASES2C"/>
</dbReference>
<dbReference type="KEGG" id="bmei:Spa11_12360"/>
<feature type="transmembrane region" description="Helical" evidence="4">
    <location>
        <begin position="118"/>
        <end position="148"/>
    </location>
</feature>
<dbReference type="SUPFAM" id="SSF50494">
    <property type="entry name" value="Trypsin-like serine proteases"/>
    <property type="match status" value="1"/>
</dbReference>
<keyword evidence="6" id="KW-1185">Reference proteome</keyword>
<dbReference type="InterPro" id="IPR009003">
    <property type="entry name" value="Peptidase_S1_PA"/>
</dbReference>
<gene>
    <name evidence="5" type="primary">degP_2</name>
    <name evidence="5" type="ORF">Spa11_12360</name>
</gene>
<dbReference type="InterPro" id="IPR001940">
    <property type="entry name" value="Peptidase_S1C"/>
</dbReference>
<evidence type="ECO:0000256" key="2">
    <source>
        <dbReference type="ARBA" id="ARBA00022801"/>
    </source>
</evidence>
<feature type="transmembrane region" description="Helical" evidence="4">
    <location>
        <begin position="157"/>
        <end position="182"/>
    </location>
</feature>
<organism evidence="5 6">
    <name type="scientific">Botrimarina mediterranea</name>
    <dbReference type="NCBI Taxonomy" id="2528022"/>
    <lineage>
        <taxon>Bacteria</taxon>
        <taxon>Pseudomonadati</taxon>
        <taxon>Planctomycetota</taxon>
        <taxon>Planctomycetia</taxon>
        <taxon>Pirellulales</taxon>
        <taxon>Lacipirellulaceae</taxon>
        <taxon>Botrimarina</taxon>
    </lineage>
</organism>
<dbReference type="InterPro" id="IPR051201">
    <property type="entry name" value="Chloro_Bact_Ser_Proteases"/>
</dbReference>
<evidence type="ECO:0000256" key="3">
    <source>
        <dbReference type="SAM" id="MobiDB-lite"/>
    </source>
</evidence>
<dbReference type="InterPro" id="IPR039522">
    <property type="entry name" value="RING_finger_1_prok"/>
</dbReference>
<dbReference type="PANTHER" id="PTHR43343">
    <property type="entry name" value="PEPTIDASE S12"/>
    <property type="match status" value="1"/>
</dbReference>
<sequence length="436" mass="45328">MTPETESTGEPAPAPRLSIAQEREAGTLCAACSKVLSVGEAVAVCRDCGAVHHQGCWVPERGCTAYECTASRASNERLEQVSIRVSADDLRAVTPLPAPVPPKGGIDALKPRWNRASLWAIAIAILGAPLFGLITGAIAMLVACIALVTHRPNQRGVVLAAFAMALGLADIVGWAVGLSYYMGGPSNQTSFAEMAIDDESLNSLPSHIARAMRANVMINSNMGIGRMGIGSGVVLRVVDGLSYIVTNRHVIDGAYTSGTTTALADLSGMARLTVGSITAVQAPASVVWVAPDGIDLALISARLPTGVVDEAHWNADEDVVVGDPVFAIGNPHGLGWTHTSGSISQVRRQTRGGVSYRILQTSAAINSGNSGGGLYDASGRLVGINTMTAEKRFAEGLGFSIAYEALIELAPEEIGLPKRNPDVSTDDPTDTTAPAP</sequence>
<dbReference type="RefSeq" id="WP_145109369.1">
    <property type="nucleotide sequence ID" value="NZ_CP036349.1"/>
</dbReference>